<dbReference type="InterPro" id="IPR051257">
    <property type="entry name" value="Diverse_CBS-Domain"/>
</dbReference>
<dbReference type="InterPro" id="IPR000644">
    <property type="entry name" value="CBS_dom"/>
</dbReference>
<dbReference type="OrthoDB" id="9790355at2"/>
<dbReference type="Gene3D" id="3.10.580.10">
    <property type="entry name" value="CBS-domain"/>
    <property type="match status" value="1"/>
</dbReference>
<gene>
    <name evidence="4" type="ORF">FJM67_05400</name>
</gene>
<dbReference type="SMART" id="SM00116">
    <property type="entry name" value="CBS"/>
    <property type="match status" value="2"/>
</dbReference>
<name>A0A501WZ90_9GAMM</name>
<dbReference type="Proteomes" id="UP000315901">
    <property type="component" value="Unassembled WGS sequence"/>
</dbReference>
<dbReference type="InterPro" id="IPR046342">
    <property type="entry name" value="CBS_dom_sf"/>
</dbReference>
<keyword evidence="1 2" id="KW-0129">CBS domain</keyword>
<dbReference type="CDD" id="cd04629">
    <property type="entry name" value="CBS_pair_bac"/>
    <property type="match status" value="1"/>
</dbReference>
<evidence type="ECO:0000256" key="1">
    <source>
        <dbReference type="ARBA" id="ARBA00023122"/>
    </source>
</evidence>
<dbReference type="PROSITE" id="PS51371">
    <property type="entry name" value="CBS"/>
    <property type="match status" value="2"/>
</dbReference>
<dbReference type="Pfam" id="PF00571">
    <property type="entry name" value="CBS"/>
    <property type="match status" value="2"/>
</dbReference>
<dbReference type="AlphaFoldDB" id="A0A501WZ90"/>
<dbReference type="InterPro" id="IPR044729">
    <property type="entry name" value="CBS_bac"/>
</dbReference>
<organism evidence="4 5">
    <name type="scientific">Maribrevibacterium harenarium</name>
    <dbReference type="NCBI Taxonomy" id="2589817"/>
    <lineage>
        <taxon>Bacteria</taxon>
        <taxon>Pseudomonadati</taxon>
        <taxon>Pseudomonadota</taxon>
        <taxon>Gammaproteobacteria</taxon>
        <taxon>Oceanospirillales</taxon>
        <taxon>Oceanospirillaceae</taxon>
        <taxon>Maribrevibacterium</taxon>
    </lineage>
</organism>
<dbReference type="RefSeq" id="WP_140587658.1">
    <property type="nucleotide sequence ID" value="NZ_VFRR01000007.1"/>
</dbReference>
<comment type="caution">
    <text evidence="4">The sequence shown here is derived from an EMBL/GenBank/DDBJ whole genome shotgun (WGS) entry which is preliminary data.</text>
</comment>
<dbReference type="EMBL" id="VFRR01000007">
    <property type="protein sequence ID" value="TPE54050.1"/>
    <property type="molecule type" value="Genomic_DNA"/>
</dbReference>
<evidence type="ECO:0000259" key="3">
    <source>
        <dbReference type="PROSITE" id="PS51371"/>
    </source>
</evidence>
<feature type="domain" description="CBS" evidence="3">
    <location>
        <begin position="79"/>
        <end position="136"/>
    </location>
</feature>
<reference evidence="4 5" key="1">
    <citation type="submission" date="2019-06" db="EMBL/GenBank/DDBJ databases">
        <title>A novel bacterium of genus Marinomonas, isolated from coastal sand.</title>
        <authorList>
            <person name="Huang H."/>
            <person name="Mo K."/>
            <person name="Hu Y."/>
        </authorList>
    </citation>
    <scope>NUCLEOTIDE SEQUENCE [LARGE SCALE GENOMIC DNA]</scope>
    <source>
        <strain evidence="4 5">HB171799</strain>
    </source>
</reference>
<evidence type="ECO:0000313" key="4">
    <source>
        <dbReference type="EMBL" id="TPE54050.1"/>
    </source>
</evidence>
<dbReference type="SUPFAM" id="SSF54631">
    <property type="entry name" value="CBS-domain pair"/>
    <property type="match status" value="1"/>
</dbReference>
<protein>
    <submittedName>
        <fullName evidence="4">CBS domain-containing protein</fullName>
    </submittedName>
</protein>
<keyword evidence="5" id="KW-1185">Reference proteome</keyword>
<evidence type="ECO:0000313" key="5">
    <source>
        <dbReference type="Proteomes" id="UP000315901"/>
    </source>
</evidence>
<proteinExistence type="predicted"/>
<dbReference type="PANTHER" id="PTHR43080:SF26">
    <property type="entry name" value="REGULATORY PROTEIN"/>
    <property type="match status" value="1"/>
</dbReference>
<evidence type="ECO:0000256" key="2">
    <source>
        <dbReference type="PROSITE-ProRule" id="PRU00703"/>
    </source>
</evidence>
<accession>A0A501WZ90</accession>
<sequence>MSIDALTVRDVMSWDKFYVHPETSIHDCAHALAEHKLPGLPVADQHGRLVGFVSEQDLLPALLQAVYYGQRAGRVDSVMQKKTAAISPELQVMQVAKMMLEQKPKVYPVVEDDRLVGIITRSHITKALLRTHEHTSPA</sequence>
<feature type="domain" description="CBS" evidence="3">
    <location>
        <begin position="12"/>
        <end position="68"/>
    </location>
</feature>
<dbReference type="PANTHER" id="PTHR43080">
    <property type="entry name" value="CBS DOMAIN-CONTAINING PROTEIN CBSX3, MITOCHONDRIAL"/>
    <property type="match status" value="1"/>
</dbReference>